<proteinExistence type="predicted"/>
<dbReference type="Gene3D" id="3.60.10.10">
    <property type="entry name" value="Endonuclease/exonuclease/phosphatase"/>
    <property type="match status" value="1"/>
</dbReference>
<dbReference type="SUPFAM" id="SSF56219">
    <property type="entry name" value="DNase I-like"/>
    <property type="match status" value="1"/>
</dbReference>
<dbReference type="AlphaFoldDB" id="A0AAV1DE44"/>
<dbReference type="InterPro" id="IPR036691">
    <property type="entry name" value="Endo/exonu/phosph_ase_sf"/>
</dbReference>
<gene>
    <name evidence="2" type="ORF">OLC1_LOCUS13755</name>
</gene>
<dbReference type="EMBL" id="OX459122">
    <property type="protein sequence ID" value="CAI9104952.1"/>
    <property type="molecule type" value="Genomic_DNA"/>
</dbReference>
<dbReference type="PANTHER" id="PTHR33710:SF71">
    <property type="entry name" value="ENDONUCLEASE_EXONUCLEASE_PHOSPHATASE DOMAIN-CONTAINING PROTEIN"/>
    <property type="match status" value="1"/>
</dbReference>
<feature type="compositionally biased region" description="Basic and acidic residues" evidence="1">
    <location>
        <begin position="24"/>
        <end position="40"/>
    </location>
</feature>
<name>A0AAV1DE44_OLDCO</name>
<protein>
    <submittedName>
        <fullName evidence="2">OLC1v1003752C1</fullName>
    </submittedName>
</protein>
<keyword evidence="3" id="KW-1185">Reference proteome</keyword>
<reference evidence="2" key="1">
    <citation type="submission" date="2023-03" db="EMBL/GenBank/DDBJ databases">
        <authorList>
            <person name="Julca I."/>
        </authorList>
    </citation>
    <scope>NUCLEOTIDE SEQUENCE</scope>
</reference>
<dbReference type="PANTHER" id="PTHR33710">
    <property type="entry name" value="BNAC02G09200D PROTEIN"/>
    <property type="match status" value="1"/>
</dbReference>
<organism evidence="2 3">
    <name type="scientific">Oldenlandia corymbosa var. corymbosa</name>
    <dbReference type="NCBI Taxonomy" id="529605"/>
    <lineage>
        <taxon>Eukaryota</taxon>
        <taxon>Viridiplantae</taxon>
        <taxon>Streptophyta</taxon>
        <taxon>Embryophyta</taxon>
        <taxon>Tracheophyta</taxon>
        <taxon>Spermatophyta</taxon>
        <taxon>Magnoliopsida</taxon>
        <taxon>eudicotyledons</taxon>
        <taxon>Gunneridae</taxon>
        <taxon>Pentapetalae</taxon>
        <taxon>asterids</taxon>
        <taxon>lamiids</taxon>
        <taxon>Gentianales</taxon>
        <taxon>Rubiaceae</taxon>
        <taxon>Rubioideae</taxon>
        <taxon>Spermacoceae</taxon>
        <taxon>Hedyotis-Oldenlandia complex</taxon>
        <taxon>Oldenlandia</taxon>
    </lineage>
</organism>
<feature type="region of interest" description="Disordered" evidence="1">
    <location>
        <begin position="24"/>
        <end position="54"/>
    </location>
</feature>
<evidence type="ECO:0000313" key="3">
    <source>
        <dbReference type="Proteomes" id="UP001161247"/>
    </source>
</evidence>
<dbReference type="Proteomes" id="UP001161247">
    <property type="component" value="Chromosome 5"/>
</dbReference>
<accession>A0AAV1DE44</accession>
<evidence type="ECO:0000313" key="2">
    <source>
        <dbReference type="EMBL" id="CAI9104952.1"/>
    </source>
</evidence>
<evidence type="ECO:0000256" key="1">
    <source>
        <dbReference type="SAM" id="MobiDB-lite"/>
    </source>
</evidence>
<sequence length="339" mass="39441">MRSSQSKEVRDGRKGLLEKWVREEESKKRPRTVIEVESPRDSNSSVNNEPKRLKGRGYGKDLNWLIEHLGQVMDERNQKTAIVANAFPVTMLSSEDQDRVTMSTTPVAMRVISWICRGFNRPPTKQHLRQLLLQFKPEILFLQETKLSSIFWNGNLDFEILEKSSHCIAARFKDILDPGNKCGGLKMRDQQSQHLRGILNELDMTEVPFRGNKYTWSNNHKGKEWILERLGRAFADHAWFDIYPYPYVMNLPIAISDKGPLVLSTGREQIPQNISKNHFEAFWSRNEVAFEIIKKVWFEKDDIFISNDPRMMSNLLETILKSLASWSKQSFGGMNLRIR</sequence>